<keyword evidence="2" id="KW-1185">Reference proteome</keyword>
<dbReference type="RefSeq" id="WP_154373534.1">
    <property type="nucleotide sequence ID" value="NZ_WKJK01000002.1"/>
</dbReference>
<gene>
    <name evidence="1" type="ORF">GJ699_04535</name>
</gene>
<comment type="caution">
    <text evidence="1">The sequence shown here is derived from an EMBL/GenBank/DDBJ whole genome shotgun (WGS) entry which is preliminary data.</text>
</comment>
<dbReference type="AlphaFoldDB" id="A0A6I2KU07"/>
<accession>A0A6I2KU07</accession>
<evidence type="ECO:0000313" key="1">
    <source>
        <dbReference type="EMBL" id="MRW89243.1"/>
    </source>
</evidence>
<protein>
    <recommendedName>
        <fullName evidence="3">HNH endonuclease</fullName>
    </recommendedName>
</protein>
<dbReference type="EMBL" id="WKJK01000002">
    <property type="protein sequence ID" value="MRW89243.1"/>
    <property type="molecule type" value="Genomic_DNA"/>
</dbReference>
<reference evidence="1 2" key="1">
    <citation type="submission" date="2019-11" db="EMBL/GenBank/DDBJ databases">
        <title>Novel species isolated from a subtropical stream in China.</title>
        <authorList>
            <person name="Lu H."/>
        </authorList>
    </citation>
    <scope>NUCLEOTIDE SEQUENCE [LARGE SCALE GENOMIC DNA]</scope>
    <source>
        <strain evidence="1 2">FT80W</strain>
    </source>
</reference>
<dbReference type="Proteomes" id="UP000433309">
    <property type="component" value="Unassembled WGS sequence"/>
</dbReference>
<evidence type="ECO:0000313" key="2">
    <source>
        <dbReference type="Proteomes" id="UP000433309"/>
    </source>
</evidence>
<sequence>MNRYIALVEGDAEVGNCIFCGEKRKLTGEHMFAHWVSKATSATNYPDLQLTLRTRSGNSVARYDLTSFTSPRNKGSVNFRLNILCDSCNSGWGSTLQDHTNQVLKPILNGGPLVLDDSGRELVAKWMTSFIMVRQFLHPELNSIPSESRLDFYRTQRPMTGLSVWVSKYDGDNSHECTYRALAIISETEAAPISPNTGFVTMVMGNLIFLALWSSAQNVIDKFSPADPGYLPLINAISNSTGMREFTPNPSHPQVFKPFFGNKTLPLHSMLMDLGMRQVWPTFADFNAGQQITLHRRDFDDLNNMVTYVLLTHDHSLDIARTNAGDVQRHLFSLDGDL</sequence>
<proteinExistence type="predicted"/>
<organism evidence="1 2">
    <name type="scientific">Duganella guangzhouensis</name>
    <dbReference type="NCBI Taxonomy" id="2666084"/>
    <lineage>
        <taxon>Bacteria</taxon>
        <taxon>Pseudomonadati</taxon>
        <taxon>Pseudomonadota</taxon>
        <taxon>Betaproteobacteria</taxon>
        <taxon>Burkholderiales</taxon>
        <taxon>Oxalobacteraceae</taxon>
        <taxon>Telluria group</taxon>
        <taxon>Duganella</taxon>
    </lineage>
</organism>
<name>A0A6I2KU07_9BURK</name>
<evidence type="ECO:0008006" key="3">
    <source>
        <dbReference type="Google" id="ProtNLM"/>
    </source>
</evidence>